<evidence type="ECO:0000313" key="2">
    <source>
        <dbReference type="Proteomes" id="UP000324222"/>
    </source>
</evidence>
<reference evidence="1 2" key="1">
    <citation type="submission" date="2019-05" db="EMBL/GenBank/DDBJ databases">
        <title>Another draft genome of Portunus trituberculatus and its Hox gene families provides insights of decapod evolution.</title>
        <authorList>
            <person name="Jeong J.-H."/>
            <person name="Song I."/>
            <person name="Kim S."/>
            <person name="Choi T."/>
            <person name="Kim D."/>
            <person name="Ryu S."/>
            <person name="Kim W."/>
        </authorList>
    </citation>
    <scope>NUCLEOTIDE SEQUENCE [LARGE SCALE GENOMIC DNA]</scope>
    <source>
        <tissue evidence="1">Muscle</tissue>
    </source>
</reference>
<dbReference type="EMBL" id="VSRR010013431">
    <property type="protein sequence ID" value="MPC55789.1"/>
    <property type="molecule type" value="Genomic_DNA"/>
</dbReference>
<organism evidence="1 2">
    <name type="scientific">Portunus trituberculatus</name>
    <name type="common">Swimming crab</name>
    <name type="synonym">Neptunus trituberculatus</name>
    <dbReference type="NCBI Taxonomy" id="210409"/>
    <lineage>
        <taxon>Eukaryota</taxon>
        <taxon>Metazoa</taxon>
        <taxon>Ecdysozoa</taxon>
        <taxon>Arthropoda</taxon>
        <taxon>Crustacea</taxon>
        <taxon>Multicrustacea</taxon>
        <taxon>Malacostraca</taxon>
        <taxon>Eumalacostraca</taxon>
        <taxon>Eucarida</taxon>
        <taxon>Decapoda</taxon>
        <taxon>Pleocyemata</taxon>
        <taxon>Brachyura</taxon>
        <taxon>Eubrachyura</taxon>
        <taxon>Portunoidea</taxon>
        <taxon>Portunidae</taxon>
        <taxon>Portuninae</taxon>
        <taxon>Portunus</taxon>
    </lineage>
</organism>
<dbReference type="Proteomes" id="UP000324222">
    <property type="component" value="Unassembled WGS sequence"/>
</dbReference>
<keyword evidence="2" id="KW-1185">Reference proteome</keyword>
<evidence type="ECO:0000313" key="1">
    <source>
        <dbReference type="EMBL" id="MPC55789.1"/>
    </source>
</evidence>
<accession>A0A5B7GDX3</accession>
<comment type="caution">
    <text evidence="1">The sequence shown here is derived from an EMBL/GenBank/DDBJ whole genome shotgun (WGS) entry which is preliminary data.</text>
</comment>
<protein>
    <submittedName>
        <fullName evidence="1">Uncharacterized protein</fullName>
    </submittedName>
</protein>
<dbReference type="AlphaFoldDB" id="A0A5B7GDX3"/>
<gene>
    <name evidence="1" type="ORF">E2C01_049732</name>
</gene>
<name>A0A5B7GDX3_PORTR</name>
<proteinExistence type="predicted"/>
<sequence>MSRGLESGLVWGLGGGSSSGRRRVWHVGLDTEEEEVVLEAIHPGPAVWGVVSGHVGSVLRRMPAVSRPAHLTSTHLIQLEGDVWIAKSTWRTLQREDSVAERAAGRAWCRAQGQAARHDQAGVSVNIRTLPSSTSELLHIFFTPENQNTTFFIHLNINISSDKTPRRRPLATQTAWLPYNTENLELS</sequence>